<name>A0ABY3RQQ1_9MICO</name>
<proteinExistence type="predicted"/>
<feature type="domain" description="ChrR-like cupin" evidence="2">
    <location>
        <begin position="61"/>
        <end position="165"/>
    </location>
</feature>
<dbReference type="RefSeq" id="WP_084344411.1">
    <property type="nucleotide sequence ID" value="NZ_CP082781.1"/>
</dbReference>
<evidence type="ECO:0000313" key="3">
    <source>
        <dbReference type="EMBL" id="UGS25216.1"/>
    </source>
</evidence>
<protein>
    <submittedName>
        <fullName evidence="3">Cupin domain-containing protein</fullName>
    </submittedName>
</protein>
<evidence type="ECO:0000259" key="2">
    <source>
        <dbReference type="Pfam" id="PF12973"/>
    </source>
</evidence>
<dbReference type="InterPro" id="IPR025979">
    <property type="entry name" value="ChrR-like_cupin_dom"/>
</dbReference>
<organism evidence="3 4">
    <name type="scientific">Microbacterium resistens</name>
    <dbReference type="NCBI Taxonomy" id="156977"/>
    <lineage>
        <taxon>Bacteria</taxon>
        <taxon>Bacillati</taxon>
        <taxon>Actinomycetota</taxon>
        <taxon>Actinomycetes</taxon>
        <taxon>Micrococcales</taxon>
        <taxon>Microbacteriaceae</taxon>
        <taxon>Microbacterium</taxon>
    </lineage>
</organism>
<reference evidence="3 4" key="1">
    <citation type="submission" date="2023-01" db="EMBL/GenBank/DDBJ databases">
        <title>Characterization of estradiol degrading bacteria Microbacterium sp. MZT7 and reveal degrading genes through genome analysis.</title>
        <authorList>
            <person name="Hao P."/>
            <person name="Gao Y."/>
        </authorList>
    </citation>
    <scope>NUCLEOTIDE SEQUENCE [LARGE SCALE GENOMIC DNA]</scope>
    <source>
        <strain evidence="3 4">MZT7</strain>
    </source>
</reference>
<evidence type="ECO:0000313" key="4">
    <source>
        <dbReference type="Proteomes" id="UP001199642"/>
    </source>
</evidence>
<dbReference type="SUPFAM" id="SSF51182">
    <property type="entry name" value="RmlC-like cupins"/>
    <property type="match status" value="1"/>
</dbReference>
<feature type="region of interest" description="Disordered" evidence="1">
    <location>
        <begin position="1"/>
        <end position="50"/>
    </location>
</feature>
<dbReference type="Gene3D" id="2.60.120.10">
    <property type="entry name" value="Jelly Rolls"/>
    <property type="match status" value="1"/>
</dbReference>
<dbReference type="EMBL" id="CP082781">
    <property type="protein sequence ID" value="UGS25216.1"/>
    <property type="molecule type" value="Genomic_DNA"/>
</dbReference>
<dbReference type="Pfam" id="PF12973">
    <property type="entry name" value="Cupin_7"/>
    <property type="match status" value="1"/>
</dbReference>
<gene>
    <name evidence="3" type="ORF">K8F61_10985</name>
</gene>
<keyword evidence="4" id="KW-1185">Reference proteome</keyword>
<dbReference type="Proteomes" id="UP001199642">
    <property type="component" value="Chromosome"/>
</dbReference>
<dbReference type="InterPro" id="IPR014710">
    <property type="entry name" value="RmlC-like_jellyroll"/>
</dbReference>
<dbReference type="InterPro" id="IPR011051">
    <property type="entry name" value="RmlC_Cupin_sf"/>
</dbReference>
<evidence type="ECO:0000256" key="1">
    <source>
        <dbReference type="SAM" id="MobiDB-lite"/>
    </source>
</evidence>
<accession>A0ABY3RQQ1</accession>
<sequence length="181" mass="20359">MEPREQEQLIPRPPRPDGVDAEEWASNLSDPARYGGIAADGSREEAVAGDGESEAMYRFREILVQSKDHEWLDKTLDGLSHKPLWRDEETGASIALVRFRAGSGIPLRHSHASNQFMFCLSGRYRYVPTGLVLEEGSFYWNPKGCLHGPTHAEEDTVLLEVYDGPHYPTQPEWYTSAADTL</sequence>